<feature type="compositionally biased region" description="Gly residues" evidence="2">
    <location>
        <begin position="83"/>
        <end position="98"/>
    </location>
</feature>
<dbReference type="GO" id="GO:0003677">
    <property type="term" value="F:DNA binding"/>
    <property type="evidence" value="ECO:0007669"/>
    <property type="project" value="UniProtKB-KW"/>
</dbReference>
<keyword evidence="1" id="KW-0862">Zinc</keyword>
<dbReference type="Gene3D" id="4.10.60.10">
    <property type="entry name" value="Zinc finger, CCHC-type"/>
    <property type="match status" value="1"/>
</dbReference>
<dbReference type="SMART" id="SM00343">
    <property type="entry name" value="ZnF_C2HC"/>
    <property type="match status" value="1"/>
</dbReference>
<feature type="region of interest" description="Disordered" evidence="2">
    <location>
        <begin position="48"/>
        <end position="98"/>
    </location>
</feature>
<reference evidence="4 5" key="1">
    <citation type="journal article" date="2015" name="Proc. Natl. Acad. Sci. U.S.A.">
        <title>The resurrection genome of Boea hygrometrica: A blueprint for survival of dehydration.</title>
        <authorList>
            <person name="Xiao L."/>
            <person name="Yang G."/>
            <person name="Zhang L."/>
            <person name="Yang X."/>
            <person name="Zhao S."/>
            <person name="Ji Z."/>
            <person name="Zhou Q."/>
            <person name="Hu M."/>
            <person name="Wang Y."/>
            <person name="Chen M."/>
            <person name="Xu Y."/>
            <person name="Jin H."/>
            <person name="Xiao X."/>
            <person name="Hu G."/>
            <person name="Bao F."/>
            <person name="Hu Y."/>
            <person name="Wan P."/>
            <person name="Li L."/>
            <person name="Deng X."/>
            <person name="Kuang T."/>
            <person name="Xiang C."/>
            <person name="Zhu J.K."/>
            <person name="Oliver M.J."/>
            <person name="He Y."/>
        </authorList>
    </citation>
    <scope>NUCLEOTIDE SEQUENCE [LARGE SCALE GENOMIC DNA]</scope>
    <source>
        <strain evidence="5">cv. XS01</strain>
    </source>
</reference>
<dbReference type="EMBL" id="KV013019">
    <property type="protein sequence ID" value="KZV24043.1"/>
    <property type="molecule type" value="Genomic_DNA"/>
</dbReference>
<dbReference type="Pfam" id="PF00098">
    <property type="entry name" value="zf-CCHC"/>
    <property type="match status" value="1"/>
</dbReference>
<sequence length="146" mass="15422">MVLAGSAVTYAESVDRTVDIEESLLEAQNQVQPTVVRIFQPVLNVTKPSQPPQLSHQSNFQRFKPRGKQFKRRSNSISSGSVSSGGSGSGGVSCGQCGGRHRTLQCRGVQGPCHNCGKPGHFARVCPAMRGQPSNPSQQGSACGSL</sequence>
<gene>
    <name evidence="4" type="ORF">F511_21749</name>
</gene>
<dbReference type="PROSITE" id="PS50158">
    <property type="entry name" value="ZF_CCHC"/>
    <property type="match status" value="1"/>
</dbReference>
<dbReference type="AlphaFoldDB" id="A0A2Z7ARG4"/>
<evidence type="ECO:0000256" key="2">
    <source>
        <dbReference type="SAM" id="MobiDB-lite"/>
    </source>
</evidence>
<accession>A0A2Z7ARG4</accession>
<dbReference type="InterPro" id="IPR001878">
    <property type="entry name" value="Znf_CCHC"/>
</dbReference>
<dbReference type="Proteomes" id="UP000250235">
    <property type="component" value="Unassembled WGS sequence"/>
</dbReference>
<proteinExistence type="predicted"/>
<organism evidence="4 5">
    <name type="scientific">Dorcoceras hygrometricum</name>
    <dbReference type="NCBI Taxonomy" id="472368"/>
    <lineage>
        <taxon>Eukaryota</taxon>
        <taxon>Viridiplantae</taxon>
        <taxon>Streptophyta</taxon>
        <taxon>Embryophyta</taxon>
        <taxon>Tracheophyta</taxon>
        <taxon>Spermatophyta</taxon>
        <taxon>Magnoliopsida</taxon>
        <taxon>eudicotyledons</taxon>
        <taxon>Gunneridae</taxon>
        <taxon>Pentapetalae</taxon>
        <taxon>asterids</taxon>
        <taxon>lamiids</taxon>
        <taxon>Lamiales</taxon>
        <taxon>Gesneriaceae</taxon>
        <taxon>Didymocarpoideae</taxon>
        <taxon>Trichosporeae</taxon>
        <taxon>Loxocarpinae</taxon>
        <taxon>Dorcoceras</taxon>
    </lineage>
</organism>
<protein>
    <submittedName>
        <fullName evidence="4">Replication protein A 70 kDa DNA-binding subunit C-like</fullName>
    </submittedName>
</protein>
<keyword evidence="1" id="KW-0863">Zinc-finger</keyword>
<evidence type="ECO:0000259" key="3">
    <source>
        <dbReference type="PROSITE" id="PS50158"/>
    </source>
</evidence>
<feature type="compositionally biased region" description="Polar residues" evidence="2">
    <location>
        <begin position="48"/>
        <end position="61"/>
    </location>
</feature>
<keyword evidence="5" id="KW-1185">Reference proteome</keyword>
<dbReference type="OrthoDB" id="786614at2759"/>
<keyword evidence="1" id="KW-0479">Metal-binding</keyword>
<evidence type="ECO:0000313" key="5">
    <source>
        <dbReference type="Proteomes" id="UP000250235"/>
    </source>
</evidence>
<name>A0A2Z7ARG4_9LAMI</name>
<feature type="domain" description="CCHC-type" evidence="3">
    <location>
        <begin position="113"/>
        <end position="127"/>
    </location>
</feature>
<evidence type="ECO:0000313" key="4">
    <source>
        <dbReference type="EMBL" id="KZV24043.1"/>
    </source>
</evidence>
<evidence type="ECO:0000256" key="1">
    <source>
        <dbReference type="PROSITE-ProRule" id="PRU00047"/>
    </source>
</evidence>
<keyword evidence="4" id="KW-0238">DNA-binding</keyword>
<feature type="compositionally biased region" description="Basic residues" evidence="2">
    <location>
        <begin position="63"/>
        <end position="74"/>
    </location>
</feature>
<dbReference type="GO" id="GO:0008270">
    <property type="term" value="F:zinc ion binding"/>
    <property type="evidence" value="ECO:0007669"/>
    <property type="project" value="UniProtKB-KW"/>
</dbReference>